<dbReference type="PANTHER" id="PTHR42733">
    <property type="entry name" value="DJ-1 PROTEIN"/>
    <property type="match status" value="1"/>
</dbReference>
<keyword evidence="3" id="KW-0315">Glutamine amidotransferase</keyword>
<keyword evidence="3" id="KW-0808">Transferase</keyword>
<dbReference type="InterPro" id="IPR029062">
    <property type="entry name" value="Class_I_gatase-like"/>
</dbReference>
<dbReference type="PANTHER" id="PTHR42733:SF12">
    <property type="entry name" value="PROTEINASE"/>
    <property type="match status" value="1"/>
</dbReference>
<feature type="domain" description="DJ-1/PfpI" evidence="2">
    <location>
        <begin position="10"/>
        <end position="176"/>
    </location>
</feature>
<reference evidence="3 4" key="1">
    <citation type="submission" date="2020-06" db="EMBL/GenBank/DDBJ databases">
        <title>Schlegella sp. ID0723 isolated from air conditioner.</title>
        <authorList>
            <person name="Kim D.Y."/>
            <person name="Kim D.-U."/>
        </authorList>
    </citation>
    <scope>NUCLEOTIDE SEQUENCE [LARGE SCALE GENOMIC DNA]</scope>
    <source>
        <strain evidence="3 4">ID0723</strain>
    </source>
</reference>
<dbReference type="EMBL" id="JABWMJ010000001">
    <property type="protein sequence ID" value="NUZ04655.1"/>
    <property type="molecule type" value="Genomic_DNA"/>
</dbReference>
<gene>
    <name evidence="3" type="ORF">HQN59_02665</name>
</gene>
<dbReference type="InterPro" id="IPR002818">
    <property type="entry name" value="DJ-1/PfpI"/>
</dbReference>
<evidence type="ECO:0000313" key="4">
    <source>
        <dbReference type="Proteomes" id="UP000529637"/>
    </source>
</evidence>
<dbReference type="NCBIfam" id="TIGR01382">
    <property type="entry name" value="PfpI"/>
    <property type="match status" value="1"/>
</dbReference>
<dbReference type="AlphaFoldDB" id="A0A7Y6TV38"/>
<evidence type="ECO:0000313" key="3">
    <source>
        <dbReference type="EMBL" id="NUZ04655.1"/>
    </source>
</evidence>
<comment type="caution">
    <text evidence="3">The sequence shown here is derived from an EMBL/GenBank/DDBJ whole genome shotgun (WGS) entry which is preliminary data.</text>
</comment>
<accession>A0A7Y6TV38</accession>
<dbReference type="GO" id="GO:0016740">
    <property type="term" value="F:transferase activity"/>
    <property type="evidence" value="ECO:0007669"/>
    <property type="project" value="UniProtKB-KW"/>
</dbReference>
<evidence type="ECO:0000259" key="2">
    <source>
        <dbReference type="Pfam" id="PF01965"/>
    </source>
</evidence>
<comment type="similarity">
    <text evidence="1">Belongs to the peptidase C56 family.</text>
</comment>
<dbReference type="PROSITE" id="PS51276">
    <property type="entry name" value="PEPTIDASE_C56_PFPI"/>
    <property type="match status" value="1"/>
</dbReference>
<keyword evidence="4" id="KW-1185">Reference proteome</keyword>
<name>A0A7Y6TV38_9BURK</name>
<dbReference type="InterPro" id="IPR006286">
    <property type="entry name" value="C56_PfpI-like"/>
</dbReference>
<evidence type="ECO:0000256" key="1">
    <source>
        <dbReference type="ARBA" id="ARBA00008542"/>
    </source>
</evidence>
<proteinExistence type="inferred from homology"/>
<dbReference type="RefSeq" id="WP_176066286.1">
    <property type="nucleotide sequence ID" value="NZ_JABWMJ010000001.1"/>
</dbReference>
<protein>
    <submittedName>
        <fullName evidence="3">Type 1 glutamine amidotransferase</fullName>
    </submittedName>
</protein>
<sequence length="191" mass="20730">MANETLDGLKVAILVTDGFEQVEMTEPRKALDEAGAETRIVSPKDGQVRAWNLTNWGETFTVDMPLDGARTEDFDALLLPGGVINPDKLRMLPQAVAFAKAFFDAGKPVASICHGPWTLVEAGAARGRRLTSWPSLKSDLENAGAEWVDREVVVDQGLVTSRKPDDIPAFNREVIKLFATPTGPSRRGAAE</sequence>
<organism evidence="3 4">
    <name type="scientific">Piscinibacter koreensis</name>
    <dbReference type="NCBI Taxonomy" id="2742824"/>
    <lineage>
        <taxon>Bacteria</taxon>
        <taxon>Pseudomonadati</taxon>
        <taxon>Pseudomonadota</taxon>
        <taxon>Betaproteobacteria</taxon>
        <taxon>Burkholderiales</taxon>
        <taxon>Sphaerotilaceae</taxon>
        <taxon>Piscinibacter</taxon>
    </lineage>
</organism>
<dbReference type="CDD" id="cd03134">
    <property type="entry name" value="GATase1_PfpI_like"/>
    <property type="match status" value="1"/>
</dbReference>
<dbReference type="SUPFAM" id="SSF52317">
    <property type="entry name" value="Class I glutamine amidotransferase-like"/>
    <property type="match status" value="1"/>
</dbReference>
<dbReference type="Gene3D" id="3.40.50.880">
    <property type="match status" value="1"/>
</dbReference>
<dbReference type="Pfam" id="PF01965">
    <property type="entry name" value="DJ-1_PfpI"/>
    <property type="match status" value="1"/>
</dbReference>
<dbReference type="Proteomes" id="UP000529637">
    <property type="component" value="Unassembled WGS sequence"/>
</dbReference>